<comment type="subcellular location">
    <subcellularLocation>
        <location evidence="1 9">Cytoplasm</location>
    </subcellularLocation>
</comment>
<comment type="pathway">
    <text evidence="2 9">Amino-acid biosynthesis; L-histidine biosynthesis; L-histidine from 5-phospho-alpha-D-ribose 1-diphosphate: step 1/9.</text>
</comment>
<comment type="subunit">
    <text evidence="4 9">Heteromultimer composed of HisG and HisZ subunits.</text>
</comment>
<evidence type="ECO:0000256" key="5">
    <source>
        <dbReference type="ARBA" id="ARBA00011738"/>
    </source>
</evidence>
<dbReference type="InterPro" id="IPR006195">
    <property type="entry name" value="aa-tRNA-synth_II"/>
</dbReference>
<name>E4TEG1_CALNY</name>
<evidence type="ECO:0000256" key="4">
    <source>
        <dbReference type="ARBA" id="ARBA00011496"/>
    </source>
</evidence>
<dbReference type="eggNOG" id="COG3705">
    <property type="taxonomic scope" value="Bacteria"/>
</dbReference>
<feature type="binding site" evidence="10">
    <location>
        <begin position="72"/>
        <end position="74"/>
    </location>
    <ligand>
        <name>L-histidine</name>
        <dbReference type="ChEBI" id="CHEBI:57595"/>
    </ligand>
</feature>
<evidence type="ECO:0000256" key="2">
    <source>
        <dbReference type="ARBA" id="ARBA00004667"/>
    </source>
</evidence>
<feature type="binding site" evidence="10">
    <location>
        <position position="120"/>
    </location>
    <ligand>
        <name>L-histidine</name>
        <dbReference type="ChEBI" id="CHEBI:57595"/>
    </ligand>
</feature>
<feature type="binding site" evidence="10">
    <location>
        <begin position="262"/>
        <end position="263"/>
    </location>
    <ligand>
        <name>L-histidine</name>
        <dbReference type="ChEBI" id="CHEBI:57595"/>
    </ligand>
</feature>
<keyword evidence="7 9" id="KW-0963">Cytoplasm</keyword>
<dbReference type="PROSITE" id="PS50862">
    <property type="entry name" value="AA_TRNA_LIGASE_II"/>
    <property type="match status" value="1"/>
</dbReference>
<protein>
    <recommendedName>
        <fullName evidence="6 9">ATP phosphoribosyltransferase regulatory subunit</fullName>
    </recommendedName>
</protein>
<feature type="domain" description="Aminoacyl-transfer RNA synthetases class-II family profile" evidence="11">
    <location>
        <begin position="14"/>
        <end position="318"/>
    </location>
</feature>
<dbReference type="InterPro" id="IPR045864">
    <property type="entry name" value="aa-tRNA-synth_II/BPL/LPL"/>
</dbReference>
<evidence type="ECO:0000256" key="1">
    <source>
        <dbReference type="ARBA" id="ARBA00004496"/>
    </source>
</evidence>
<evidence type="ECO:0000256" key="7">
    <source>
        <dbReference type="ARBA" id="ARBA00022490"/>
    </source>
</evidence>
<reference key="1">
    <citation type="submission" date="2010-11" db="EMBL/GenBank/DDBJ databases">
        <title>The complete genome of chromosome of Calditerrivibrio nitroreducens DSM 19672.</title>
        <authorList>
            <consortium name="US DOE Joint Genome Institute (JGI-PGF)"/>
            <person name="Lucas S."/>
            <person name="Copeland A."/>
            <person name="Lapidus A."/>
            <person name="Bruce D."/>
            <person name="Goodwin L."/>
            <person name="Pitluck S."/>
            <person name="Kyrpides N."/>
            <person name="Mavromatis K."/>
            <person name="Ivanova N."/>
            <person name="Mikhailova N."/>
            <person name="Zeytun A."/>
            <person name="Brettin T."/>
            <person name="Detter J.C."/>
            <person name="Tapia R."/>
            <person name="Han C."/>
            <person name="Land M."/>
            <person name="Hauser L."/>
            <person name="Markowitz V."/>
            <person name="Cheng J.-F."/>
            <person name="Hugenholtz P."/>
            <person name="Woyke T."/>
            <person name="Wu D."/>
            <person name="Spring S."/>
            <person name="Schroeder M."/>
            <person name="Brambilla E."/>
            <person name="Klenk H.-P."/>
            <person name="Eisen J.A."/>
        </authorList>
    </citation>
    <scope>NUCLEOTIDE SEQUENCE [LARGE SCALE GENOMIC DNA]</scope>
    <source>
        <strain>DSM 19672</strain>
    </source>
</reference>
<evidence type="ECO:0000256" key="3">
    <source>
        <dbReference type="ARBA" id="ARBA00005539"/>
    </source>
</evidence>
<dbReference type="InterPro" id="IPR004517">
    <property type="entry name" value="HisZ"/>
</dbReference>
<evidence type="ECO:0000256" key="6">
    <source>
        <dbReference type="ARBA" id="ARBA00020397"/>
    </source>
</evidence>
<dbReference type="KEGG" id="cni:Calni_0374"/>
<comment type="subunit">
    <text evidence="5">Homodimer.</text>
</comment>
<evidence type="ECO:0000256" key="10">
    <source>
        <dbReference type="PIRSR" id="PIRSR001549-1"/>
    </source>
</evidence>
<evidence type="ECO:0000259" key="11">
    <source>
        <dbReference type="PROSITE" id="PS50862"/>
    </source>
</evidence>
<proteinExistence type="inferred from homology"/>
<dbReference type="OrthoDB" id="9769617at2"/>
<sequence length="347" mass="39421">MSSLSAIDRAKNMNRIISIISDVLSLYGYSEIFLPIYEYYDVLVDKTFNFNDENIIRFIDRNTGKSLVLRPDFTPQVCRIVANYLSDIPLPIRLSYSGRVFRNVGIHKGMKSEKYQVGGELFGADEESGDLELLLIVKRVMNRLKIDNYKIVIGDKRFLNILSNFIDIEPLLKILESKNYSEMETYLKSLPQDRGIYDLISYLPNAFGGLGVLDKIYLLSNFSETLKERVLHLKGIIEKFIEIGGDIDKVVFDVSETRGLNYYTGINFDIVSLDNGNLLGGGGRYDTLMEKFGYGVTAAGVAFNVDEILSLIGFDKYIDENMVFIDQEKGIKVAEKLRDESVKVFCK</sequence>
<comment type="function">
    <text evidence="8 9">Required for the first step of histidine biosynthesis. May allow the feedback regulation of ATP phosphoribosyltransferase activity by histidine.</text>
</comment>
<gene>
    <name evidence="9" type="primary">hisZ</name>
    <name evidence="12" type="ordered locus">Calni_0374</name>
</gene>
<dbReference type="Pfam" id="PF13393">
    <property type="entry name" value="tRNA-synt_His"/>
    <property type="match status" value="1"/>
</dbReference>
<dbReference type="CDD" id="cd00773">
    <property type="entry name" value="HisRS-like_core"/>
    <property type="match status" value="1"/>
</dbReference>
<feature type="binding site" evidence="10">
    <location>
        <position position="116"/>
    </location>
    <ligand>
        <name>L-histidine</name>
        <dbReference type="ChEBI" id="CHEBI:57595"/>
    </ligand>
</feature>
<dbReference type="STRING" id="768670.Calni_0374"/>
<dbReference type="GO" id="GO:0004821">
    <property type="term" value="F:histidine-tRNA ligase activity"/>
    <property type="evidence" value="ECO:0007669"/>
    <property type="project" value="TreeGrafter"/>
</dbReference>
<dbReference type="GO" id="GO:0005737">
    <property type="term" value="C:cytoplasm"/>
    <property type="evidence" value="ECO:0007669"/>
    <property type="project" value="UniProtKB-SubCell"/>
</dbReference>
<dbReference type="Proteomes" id="UP000007039">
    <property type="component" value="Chromosome"/>
</dbReference>
<accession>E4TEG1</accession>
<dbReference type="RefSeq" id="WP_013450503.1">
    <property type="nucleotide sequence ID" value="NC_014758.1"/>
</dbReference>
<dbReference type="EMBL" id="CP002347">
    <property type="protein sequence ID" value="ADR18287.1"/>
    <property type="molecule type" value="Genomic_DNA"/>
</dbReference>
<dbReference type="HAMAP" id="MF_00125">
    <property type="entry name" value="HisZ"/>
    <property type="match status" value="1"/>
</dbReference>
<comment type="similarity">
    <text evidence="3 9">Belongs to the class-II aminoacyl-tRNA synthetase family. HisZ subfamily.</text>
</comment>
<dbReference type="PANTHER" id="PTHR43707">
    <property type="entry name" value="HISTIDYL-TRNA SYNTHETASE"/>
    <property type="match status" value="1"/>
</dbReference>
<comment type="miscellaneous">
    <text evidence="9">This function is generally fulfilled by the C-terminal part of HisG, which is missing in some bacteria such as this one.</text>
</comment>
<dbReference type="GO" id="GO:0000105">
    <property type="term" value="P:L-histidine biosynthetic process"/>
    <property type="evidence" value="ECO:0007669"/>
    <property type="project" value="UniProtKB-UniRule"/>
</dbReference>
<organism evidence="12 13">
    <name type="scientific">Calditerrivibrio nitroreducens (strain DSM 19672 / NBRC 101217 / Yu37-1)</name>
    <dbReference type="NCBI Taxonomy" id="768670"/>
    <lineage>
        <taxon>Bacteria</taxon>
        <taxon>Pseudomonadati</taxon>
        <taxon>Deferribacterota</taxon>
        <taxon>Deferribacteres</taxon>
        <taxon>Deferribacterales</taxon>
        <taxon>Calditerrivibrionaceae</taxon>
    </lineage>
</organism>
<dbReference type="UniPathway" id="UPA00031">
    <property type="reaction ID" value="UER00006"/>
</dbReference>
<dbReference type="SUPFAM" id="SSF55681">
    <property type="entry name" value="Class II aaRS and biotin synthetases"/>
    <property type="match status" value="1"/>
</dbReference>
<evidence type="ECO:0000313" key="12">
    <source>
        <dbReference type="EMBL" id="ADR18287.1"/>
    </source>
</evidence>
<evidence type="ECO:0000313" key="13">
    <source>
        <dbReference type="Proteomes" id="UP000007039"/>
    </source>
</evidence>
<dbReference type="AlphaFoldDB" id="E4TEG1"/>
<dbReference type="Gene3D" id="3.30.930.10">
    <property type="entry name" value="Bira Bifunctional Protein, Domain 2"/>
    <property type="match status" value="1"/>
</dbReference>
<evidence type="ECO:0000256" key="9">
    <source>
        <dbReference type="HAMAP-Rule" id="MF_00125"/>
    </source>
</evidence>
<dbReference type="HOGENOM" id="CLU_025113_0_0_0"/>
<keyword evidence="13" id="KW-1185">Reference proteome</keyword>
<feature type="binding site" evidence="10">
    <location>
        <position position="258"/>
    </location>
    <ligand>
        <name>L-histidine</name>
        <dbReference type="ChEBI" id="CHEBI:57595"/>
    </ligand>
</feature>
<reference evidence="12 13" key="2">
    <citation type="journal article" date="2011" name="Stand. Genomic Sci.">
        <title>Complete genome sequence of Calditerrivibrio nitroreducens type strain (Yu37-1).</title>
        <authorList>
            <person name="Pitluck S."/>
            <person name="Sikorski J."/>
            <person name="Zeytun A."/>
            <person name="Lapidus A."/>
            <person name="Nolan M."/>
            <person name="Lucas S."/>
            <person name="Hammon N."/>
            <person name="Deshpande S."/>
            <person name="Cheng J.F."/>
            <person name="Tapia R."/>
            <person name="Han C."/>
            <person name="Goodwin L."/>
            <person name="Liolios K."/>
            <person name="Pagani I."/>
            <person name="Ivanova N."/>
            <person name="Mavromatis K."/>
            <person name="Pati A."/>
            <person name="Chen A."/>
            <person name="Palaniappan K."/>
            <person name="Hauser L."/>
            <person name="Chang Y.J."/>
            <person name="Jeffries C.D."/>
            <person name="Detter J.C."/>
            <person name="Brambilla E."/>
            <person name="Djao O.D."/>
            <person name="Rohde M."/>
            <person name="Spring S."/>
            <person name="Goker M."/>
            <person name="Woyke T."/>
            <person name="Bristow J."/>
            <person name="Eisen J.A."/>
            <person name="Markowitz V."/>
            <person name="Hugenholtz P."/>
            <person name="Kyrpides N.C."/>
            <person name="Klenk H.P."/>
            <person name="Land M."/>
        </authorList>
    </citation>
    <scope>NUCLEOTIDE SEQUENCE [LARGE SCALE GENOMIC DNA]</scope>
    <source>
        <strain evidence="13">DSM 19672 / NBRC 101217 / Yu37-1</strain>
    </source>
</reference>
<evidence type="ECO:0000256" key="8">
    <source>
        <dbReference type="ARBA" id="ARBA00025246"/>
    </source>
</evidence>
<keyword evidence="9" id="KW-0028">Amino-acid biosynthesis</keyword>
<dbReference type="InterPro" id="IPR004516">
    <property type="entry name" value="HisRS/HisZ"/>
</dbReference>
<keyword evidence="12" id="KW-0436">Ligase</keyword>
<feature type="binding site" evidence="10">
    <location>
        <position position="102"/>
    </location>
    <ligand>
        <name>L-histidine</name>
        <dbReference type="ChEBI" id="CHEBI:57595"/>
    </ligand>
</feature>
<dbReference type="PIRSF" id="PIRSF001549">
    <property type="entry name" value="His-tRNA_synth"/>
    <property type="match status" value="1"/>
</dbReference>
<dbReference type="PANTHER" id="PTHR43707:SF1">
    <property type="entry name" value="HISTIDINE--TRNA LIGASE, MITOCHONDRIAL-RELATED"/>
    <property type="match status" value="1"/>
</dbReference>
<dbReference type="InterPro" id="IPR041715">
    <property type="entry name" value="HisRS-like_core"/>
</dbReference>
<keyword evidence="9" id="KW-0368">Histidine biosynthesis</keyword>
<dbReference type="GO" id="GO:0006427">
    <property type="term" value="P:histidyl-tRNA aminoacylation"/>
    <property type="evidence" value="ECO:0007669"/>
    <property type="project" value="TreeGrafter"/>
</dbReference>